<dbReference type="RefSeq" id="XP_030855514.1">
    <property type="nucleotide sequence ID" value="XM_030999654.1"/>
</dbReference>
<feature type="compositionally biased region" description="Polar residues" evidence="1">
    <location>
        <begin position="214"/>
        <end position="259"/>
    </location>
</feature>
<evidence type="ECO:0000256" key="1">
    <source>
        <dbReference type="SAM" id="MobiDB-lite"/>
    </source>
</evidence>
<dbReference type="AlphaFoldDB" id="A0A7M7PQX3"/>
<feature type="compositionally biased region" description="Polar residues" evidence="1">
    <location>
        <begin position="281"/>
        <end position="291"/>
    </location>
</feature>
<feature type="compositionally biased region" description="Polar residues" evidence="1">
    <location>
        <begin position="18"/>
        <end position="40"/>
    </location>
</feature>
<proteinExistence type="predicted"/>
<sequence>MDSGNSMPGGTKGVSRPKWTTQSTAQVPVSRNTSMGSQMPAQKPATMSYRKGPVHTSRSHAPSLNSKAVSTAPIPSTSTHQSAKSVSNVKPPCTKYSVYTNANMNVSRRTVQKAPVKSSCAPTKCIPPATYSANSALQVGHGHTTCTRLSEKTARVPPMTDAIHAASVKGHGFNDSLDDLFAGDNSLPDDMLLALLDNDSDFEEITKEAPSTVPVGSNDSTQKQFSGELTGNIVGNSCKPTVTKTPTHSMSTRAQYSSEGTSKSKGSDSCSTSNYSSRSSTPKNQNQSTITPAVGATRSRFTRSTAQSPVTKQSINNNQAVSLDRKNVGVEPGQGRRSLSQPVPPAVKEGGVPMQRGCSQQEIEQKRQAALAKRKKSKFRVSPTA</sequence>
<reference evidence="3" key="1">
    <citation type="submission" date="2015-02" db="EMBL/GenBank/DDBJ databases">
        <title>Genome sequencing for Strongylocentrotus purpuratus.</title>
        <authorList>
            <person name="Murali S."/>
            <person name="Liu Y."/>
            <person name="Vee V."/>
            <person name="English A."/>
            <person name="Wang M."/>
            <person name="Skinner E."/>
            <person name="Han Y."/>
            <person name="Muzny D.M."/>
            <person name="Worley K.C."/>
            <person name="Gibbs R.A."/>
        </authorList>
    </citation>
    <scope>NUCLEOTIDE SEQUENCE</scope>
</reference>
<evidence type="ECO:0000313" key="2">
    <source>
        <dbReference type="EnsemblMetazoa" id="XP_030855514"/>
    </source>
</evidence>
<dbReference type="InParanoid" id="A0A7M7PQX3"/>
<feature type="compositionally biased region" description="Polar residues" evidence="1">
    <location>
        <begin position="302"/>
        <end position="321"/>
    </location>
</feature>
<feature type="region of interest" description="Disordered" evidence="1">
    <location>
        <begin position="207"/>
        <end position="385"/>
    </location>
</feature>
<dbReference type="KEGG" id="spu:105442758"/>
<evidence type="ECO:0000313" key="3">
    <source>
        <dbReference type="Proteomes" id="UP000007110"/>
    </source>
</evidence>
<accession>A0A7M7PQX3</accession>
<keyword evidence="3" id="KW-1185">Reference proteome</keyword>
<dbReference type="EnsemblMetazoa" id="XM_030999654">
    <property type="protein sequence ID" value="XP_030855514"/>
    <property type="gene ID" value="LOC105442758"/>
</dbReference>
<feature type="region of interest" description="Disordered" evidence="1">
    <location>
        <begin position="1"/>
        <end position="90"/>
    </location>
</feature>
<organism evidence="2 3">
    <name type="scientific">Strongylocentrotus purpuratus</name>
    <name type="common">Purple sea urchin</name>
    <dbReference type="NCBI Taxonomy" id="7668"/>
    <lineage>
        <taxon>Eukaryota</taxon>
        <taxon>Metazoa</taxon>
        <taxon>Echinodermata</taxon>
        <taxon>Eleutherozoa</taxon>
        <taxon>Echinozoa</taxon>
        <taxon>Echinoidea</taxon>
        <taxon>Euechinoidea</taxon>
        <taxon>Echinacea</taxon>
        <taxon>Camarodonta</taxon>
        <taxon>Echinidea</taxon>
        <taxon>Strongylocentrotidae</taxon>
        <taxon>Strongylocentrotus</taxon>
    </lineage>
</organism>
<feature type="compositionally biased region" description="Low complexity" evidence="1">
    <location>
        <begin position="260"/>
        <end position="280"/>
    </location>
</feature>
<dbReference type="OrthoDB" id="10510665at2759"/>
<protein>
    <submittedName>
        <fullName evidence="2">Uncharacterized protein</fullName>
    </submittedName>
</protein>
<reference evidence="2" key="2">
    <citation type="submission" date="2021-01" db="UniProtKB">
        <authorList>
            <consortium name="EnsemblMetazoa"/>
        </authorList>
    </citation>
    <scope>IDENTIFICATION</scope>
</reference>
<dbReference type="GeneID" id="105442758"/>
<dbReference type="Proteomes" id="UP000007110">
    <property type="component" value="Unassembled WGS sequence"/>
</dbReference>
<name>A0A7M7PQX3_STRPU</name>
<feature type="compositionally biased region" description="Polar residues" evidence="1">
    <location>
        <begin position="59"/>
        <end position="88"/>
    </location>
</feature>